<feature type="compositionally biased region" description="Basic and acidic residues" evidence="1">
    <location>
        <begin position="284"/>
        <end position="299"/>
    </location>
</feature>
<comment type="caution">
    <text evidence="2">The sequence shown here is derived from an EMBL/GenBank/DDBJ whole genome shotgun (WGS) entry which is preliminary data.</text>
</comment>
<reference evidence="2 3" key="1">
    <citation type="journal article" date="2024" name="Plant Biotechnol. J.">
        <title>Dendrobium thyrsiflorum genome and its molecular insights into genes involved in important horticultural traits.</title>
        <authorList>
            <person name="Chen B."/>
            <person name="Wang J.Y."/>
            <person name="Zheng P.J."/>
            <person name="Li K.L."/>
            <person name="Liang Y.M."/>
            <person name="Chen X.F."/>
            <person name="Zhang C."/>
            <person name="Zhao X."/>
            <person name="He X."/>
            <person name="Zhang G.Q."/>
            <person name="Liu Z.J."/>
            <person name="Xu Q."/>
        </authorList>
    </citation>
    <scope>NUCLEOTIDE SEQUENCE [LARGE SCALE GENOMIC DNA]</scope>
    <source>
        <strain evidence="2">GZMU011</strain>
    </source>
</reference>
<keyword evidence="3" id="KW-1185">Reference proteome</keyword>
<name>A0ABD0U259_DENTH</name>
<dbReference type="AlphaFoldDB" id="A0ABD0U259"/>
<dbReference type="Proteomes" id="UP001552299">
    <property type="component" value="Unassembled WGS sequence"/>
</dbReference>
<proteinExistence type="predicted"/>
<feature type="region of interest" description="Disordered" evidence="1">
    <location>
        <begin position="282"/>
        <end position="324"/>
    </location>
</feature>
<gene>
    <name evidence="2" type="ORF">M5K25_024348</name>
</gene>
<sequence>MDPSDIFDQALALCEQKFFSDSSTSANCYGGWMELTLTSLDVTYIDEIRSPGPMRVEVTLAGFGLRGGEKIRLGSSAARPDNRSRLGFWLQFGGRRGWLPGLESAVAWQVEVVESEPSQAGGTKLRGFPDIWRDSRIRRDEQRAEKLMYHGNFTPTSRRNLLQHGCTRATNQSSKLPHIRSRIPTWDWRVRSVHLGGYGLHAIRLLGMLDGPIGYLLEEFGRTHGSIRAVPGIGAPRFQHIIRLDDLPERWLKTQIESQRILISYDYLLCLKHQNIPAKPSFSLKRDLKQEEKKRRGEGRNSSSTTAGVPPDRHLTPEFCRNAT</sequence>
<evidence type="ECO:0000313" key="3">
    <source>
        <dbReference type="Proteomes" id="UP001552299"/>
    </source>
</evidence>
<evidence type="ECO:0000313" key="2">
    <source>
        <dbReference type="EMBL" id="KAL0905900.1"/>
    </source>
</evidence>
<organism evidence="2 3">
    <name type="scientific">Dendrobium thyrsiflorum</name>
    <name type="common">Pinecone-like raceme dendrobium</name>
    <name type="synonym">Orchid</name>
    <dbReference type="NCBI Taxonomy" id="117978"/>
    <lineage>
        <taxon>Eukaryota</taxon>
        <taxon>Viridiplantae</taxon>
        <taxon>Streptophyta</taxon>
        <taxon>Embryophyta</taxon>
        <taxon>Tracheophyta</taxon>
        <taxon>Spermatophyta</taxon>
        <taxon>Magnoliopsida</taxon>
        <taxon>Liliopsida</taxon>
        <taxon>Asparagales</taxon>
        <taxon>Orchidaceae</taxon>
        <taxon>Epidendroideae</taxon>
        <taxon>Malaxideae</taxon>
        <taxon>Dendrobiinae</taxon>
        <taxon>Dendrobium</taxon>
    </lineage>
</organism>
<accession>A0ABD0U259</accession>
<protein>
    <submittedName>
        <fullName evidence="2">Uncharacterized protein</fullName>
    </submittedName>
</protein>
<evidence type="ECO:0000256" key="1">
    <source>
        <dbReference type="SAM" id="MobiDB-lite"/>
    </source>
</evidence>
<dbReference type="EMBL" id="JANQDX010000018">
    <property type="protein sequence ID" value="KAL0905900.1"/>
    <property type="molecule type" value="Genomic_DNA"/>
</dbReference>